<evidence type="ECO:0000313" key="3">
    <source>
        <dbReference type="Proteomes" id="UP000663419"/>
    </source>
</evidence>
<feature type="region of interest" description="Disordered" evidence="1">
    <location>
        <begin position="1"/>
        <end position="35"/>
    </location>
</feature>
<dbReference type="VEuPathDB" id="FungiDB:I7I53_02946"/>
<proteinExistence type="predicted"/>
<sequence>MPKGKTEMKGVRNKESLACRHQKKKPNQNKNKSKHLLPAIPFCHIYSLQGENREDHRMSSLPL</sequence>
<evidence type="ECO:0000313" key="2">
    <source>
        <dbReference type="EMBL" id="QSS55145.1"/>
    </source>
</evidence>
<dbReference type="EMBL" id="CP069105">
    <property type="protein sequence ID" value="QSS55145.1"/>
    <property type="molecule type" value="Genomic_DNA"/>
</dbReference>
<reference evidence="2" key="1">
    <citation type="submission" date="2021-01" db="EMBL/GenBank/DDBJ databases">
        <title>Chromosome-level genome assembly of a human fungal pathogen reveals clustering of transcriptionally co-regulated genes.</title>
        <authorList>
            <person name="Voorhies M."/>
            <person name="Cohen S."/>
            <person name="Shea T.P."/>
            <person name="Petrus S."/>
            <person name="Munoz J.F."/>
            <person name="Poplawski S."/>
            <person name="Goldman W.E."/>
            <person name="Michael T."/>
            <person name="Cuomo C.A."/>
            <person name="Sil A."/>
            <person name="Beyhan S."/>
        </authorList>
    </citation>
    <scope>NUCLEOTIDE SEQUENCE</scope>
    <source>
        <strain evidence="2">H88</strain>
    </source>
</reference>
<feature type="compositionally biased region" description="Basic residues" evidence="1">
    <location>
        <begin position="20"/>
        <end position="35"/>
    </location>
</feature>
<protein>
    <submittedName>
        <fullName evidence="2">Uncharacterized protein</fullName>
    </submittedName>
</protein>
<name>A0A8A1LPW1_AJEC8</name>
<dbReference type="AlphaFoldDB" id="A0A8A1LPW1"/>
<dbReference type="Proteomes" id="UP000663419">
    <property type="component" value="Chromosome 4"/>
</dbReference>
<feature type="compositionally biased region" description="Basic and acidic residues" evidence="1">
    <location>
        <begin position="1"/>
        <end position="18"/>
    </location>
</feature>
<organism evidence="2 3">
    <name type="scientific">Ajellomyces capsulatus (strain H88)</name>
    <name type="common">Darling's disease fungus</name>
    <name type="synonym">Histoplasma capsulatum</name>
    <dbReference type="NCBI Taxonomy" id="544711"/>
    <lineage>
        <taxon>Eukaryota</taxon>
        <taxon>Fungi</taxon>
        <taxon>Dikarya</taxon>
        <taxon>Ascomycota</taxon>
        <taxon>Pezizomycotina</taxon>
        <taxon>Eurotiomycetes</taxon>
        <taxon>Eurotiomycetidae</taxon>
        <taxon>Onygenales</taxon>
        <taxon>Ajellomycetaceae</taxon>
        <taxon>Histoplasma</taxon>
    </lineage>
</organism>
<evidence type="ECO:0000256" key="1">
    <source>
        <dbReference type="SAM" id="MobiDB-lite"/>
    </source>
</evidence>
<accession>A0A8A1LPW1</accession>
<gene>
    <name evidence="2" type="ORF">I7I53_02946</name>
</gene>